<dbReference type="InterPro" id="IPR051783">
    <property type="entry name" value="NAD(P)-dependent_oxidoreduct"/>
</dbReference>
<dbReference type="Pfam" id="PF01073">
    <property type="entry name" value="3Beta_HSD"/>
    <property type="match status" value="1"/>
</dbReference>
<reference evidence="3" key="1">
    <citation type="submission" date="2016-10" db="EMBL/GenBank/DDBJ databases">
        <authorList>
            <person name="Varghese N."/>
            <person name="Submissions S."/>
        </authorList>
    </citation>
    <scope>NUCLEOTIDE SEQUENCE [LARGE SCALE GENOMIC DNA]</scope>
    <source>
        <strain evidence="3">DSM 45789</strain>
    </source>
</reference>
<proteinExistence type="predicted"/>
<dbReference type="SUPFAM" id="SSF51735">
    <property type="entry name" value="NAD(P)-binding Rossmann-fold domains"/>
    <property type="match status" value="1"/>
</dbReference>
<dbReference type="PANTHER" id="PTHR48079">
    <property type="entry name" value="PROTEIN YEEZ"/>
    <property type="match status" value="1"/>
</dbReference>
<organism evidence="2 3">
    <name type="scientific">Marininema halotolerans</name>
    <dbReference type="NCBI Taxonomy" id="1155944"/>
    <lineage>
        <taxon>Bacteria</taxon>
        <taxon>Bacillati</taxon>
        <taxon>Bacillota</taxon>
        <taxon>Bacilli</taxon>
        <taxon>Bacillales</taxon>
        <taxon>Thermoactinomycetaceae</taxon>
        <taxon>Marininema</taxon>
    </lineage>
</organism>
<dbReference type="Proteomes" id="UP000198660">
    <property type="component" value="Unassembled WGS sequence"/>
</dbReference>
<evidence type="ECO:0000313" key="3">
    <source>
        <dbReference type="Proteomes" id="UP000198660"/>
    </source>
</evidence>
<accession>A0A1I6NYB6</accession>
<protein>
    <submittedName>
        <fullName evidence="2">Nucleoside-diphosphate-sugar epimerase</fullName>
    </submittedName>
</protein>
<dbReference type="RefSeq" id="WP_176391818.1">
    <property type="nucleotide sequence ID" value="NZ_FPAA01000001.1"/>
</dbReference>
<evidence type="ECO:0000313" key="2">
    <source>
        <dbReference type="EMBL" id="SFS32956.1"/>
    </source>
</evidence>
<dbReference type="EMBL" id="FPAA01000001">
    <property type="protein sequence ID" value="SFS32956.1"/>
    <property type="molecule type" value="Genomic_DNA"/>
</dbReference>
<gene>
    <name evidence="2" type="ORF">SAMN05444972_101233</name>
</gene>
<dbReference type="GO" id="GO:0006694">
    <property type="term" value="P:steroid biosynthetic process"/>
    <property type="evidence" value="ECO:0007669"/>
    <property type="project" value="InterPro"/>
</dbReference>
<dbReference type="GO" id="GO:0005737">
    <property type="term" value="C:cytoplasm"/>
    <property type="evidence" value="ECO:0007669"/>
    <property type="project" value="TreeGrafter"/>
</dbReference>
<feature type="domain" description="3-beta hydroxysteroid dehydrogenase/isomerase" evidence="1">
    <location>
        <begin position="5"/>
        <end position="249"/>
    </location>
</feature>
<dbReference type="AlphaFoldDB" id="A0A1I6NYB6"/>
<sequence length="321" mass="36215">MRVFVTGASGFVGKRLIRRLVEEGHHVLALSRNDQVAEGLKKIGVTPVRGTLEDIASWSENLSGVDVLVHLAAYIGTWGKWEQFYQVNTEAPRRLIEVAEKHHVRRMVHISSDSVLQAGKSLVDVNEETPYPEVPSSSYGKSKLLSEKAVLEAPGKIERIILRPTFIWAEDSEQMMDIVQRSKKGQFPWMDQGKAMIEHVYVDNVVEAIMQSLEHGRSGEIYYITNNEPMSAREFFEGVFEAAQVPGPKMSLPSGLMRSVSGLMENVWGGFKLKGSPPITRFEVEFLSLPRRYPIDKAMKELQYQPKTTFKEGVSRIQPLN</sequence>
<evidence type="ECO:0000259" key="1">
    <source>
        <dbReference type="Pfam" id="PF01073"/>
    </source>
</evidence>
<keyword evidence="3" id="KW-1185">Reference proteome</keyword>
<dbReference type="InterPro" id="IPR002225">
    <property type="entry name" value="3Beta_OHSteriod_DH/Estase"/>
</dbReference>
<dbReference type="Gene3D" id="3.40.50.720">
    <property type="entry name" value="NAD(P)-binding Rossmann-like Domain"/>
    <property type="match status" value="1"/>
</dbReference>
<dbReference type="PANTHER" id="PTHR48079:SF6">
    <property type="entry name" value="NAD(P)-BINDING DOMAIN-CONTAINING PROTEIN-RELATED"/>
    <property type="match status" value="1"/>
</dbReference>
<dbReference type="GO" id="GO:0004029">
    <property type="term" value="F:aldehyde dehydrogenase (NAD+) activity"/>
    <property type="evidence" value="ECO:0007669"/>
    <property type="project" value="TreeGrafter"/>
</dbReference>
<dbReference type="GO" id="GO:0016616">
    <property type="term" value="F:oxidoreductase activity, acting on the CH-OH group of donors, NAD or NADP as acceptor"/>
    <property type="evidence" value="ECO:0007669"/>
    <property type="project" value="InterPro"/>
</dbReference>
<name>A0A1I6NYB6_9BACL</name>
<dbReference type="InterPro" id="IPR036291">
    <property type="entry name" value="NAD(P)-bd_dom_sf"/>
</dbReference>